<gene>
    <name evidence="1" type="ORF">PACILC2_33290</name>
</gene>
<name>A0ABQ4N9A4_9BACL</name>
<dbReference type="Proteomes" id="UP000680304">
    <property type="component" value="Unassembled WGS sequence"/>
</dbReference>
<dbReference type="EMBL" id="BOVJ01000106">
    <property type="protein sequence ID" value="GIQ64761.1"/>
    <property type="molecule type" value="Genomic_DNA"/>
</dbReference>
<sequence length="62" mass="6787">MRPCTSSLGMRYWSSIMKQLLSSPDFLLSLEQVGIRLVNLISKAFLSSAVAKGIVREIGGTE</sequence>
<keyword evidence="2" id="KW-1185">Reference proteome</keyword>
<protein>
    <submittedName>
        <fullName evidence="1">Uncharacterized protein</fullName>
    </submittedName>
</protein>
<organism evidence="1 2">
    <name type="scientific">Paenibacillus cisolokensis</name>
    <dbReference type="NCBI Taxonomy" id="1658519"/>
    <lineage>
        <taxon>Bacteria</taxon>
        <taxon>Bacillati</taxon>
        <taxon>Bacillota</taxon>
        <taxon>Bacilli</taxon>
        <taxon>Bacillales</taxon>
        <taxon>Paenibacillaceae</taxon>
        <taxon>Paenibacillus</taxon>
    </lineage>
</organism>
<evidence type="ECO:0000313" key="1">
    <source>
        <dbReference type="EMBL" id="GIQ64761.1"/>
    </source>
</evidence>
<comment type="caution">
    <text evidence="1">The sequence shown here is derived from an EMBL/GenBank/DDBJ whole genome shotgun (WGS) entry which is preliminary data.</text>
</comment>
<reference evidence="1 2" key="1">
    <citation type="submission" date="2021-04" db="EMBL/GenBank/DDBJ databases">
        <title>Draft genome sequence of Paenibacillus cisolokensis, LC2-13A.</title>
        <authorList>
            <person name="Uke A."/>
            <person name="Chhe C."/>
            <person name="Baramee S."/>
            <person name="Kosugi A."/>
        </authorList>
    </citation>
    <scope>NUCLEOTIDE SEQUENCE [LARGE SCALE GENOMIC DNA]</scope>
    <source>
        <strain evidence="1 2">LC2-13A</strain>
    </source>
</reference>
<evidence type="ECO:0000313" key="2">
    <source>
        <dbReference type="Proteomes" id="UP000680304"/>
    </source>
</evidence>
<accession>A0ABQ4N9A4</accession>
<proteinExistence type="predicted"/>